<keyword evidence="1" id="KW-0472">Membrane</keyword>
<gene>
    <name evidence="2" type="ORF">E0F26_06490</name>
</gene>
<dbReference type="EMBL" id="CP036501">
    <property type="protein sequence ID" value="UZP74409.1"/>
    <property type="molecule type" value="Genomic_DNA"/>
</dbReference>
<organism evidence="2 3">
    <name type="scientific">Candidatus Paraluminiphilus aquimaris</name>
    <dbReference type="NCBI Taxonomy" id="2518994"/>
    <lineage>
        <taxon>Bacteria</taxon>
        <taxon>Pseudomonadati</taxon>
        <taxon>Pseudomonadota</taxon>
        <taxon>Gammaproteobacteria</taxon>
        <taxon>Cellvibrionales</taxon>
        <taxon>Halieaceae</taxon>
        <taxon>Candidatus Paraluminiphilus</taxon>
    </lineage>
</organism>
<name>A0ABY6Q5U1_9GAMM</name>
<feature type="transmembrane region" description="Helical" evidence="1">
    <location>
        <begin position="63"/>
        <end position="80"/>
    </location>
</feature>
<accession>A0ABY6Q5U1</accession>
<keyword evidence="3" id="KW-1185">Reference proteome</keyword>
<dbReference type="RefSeq" id="WP_279240853.1">
    <property type="nucleotide sequence ID" value="NZ_CP036501.1"/>
</dbReference>
<feature type="transmembrane region" description="Helical" evidence="1">
    <location>
        <begin position="35"/>
        <end position="56"/>
    </location>
</feature>
<feature type="transmembrane region" description="Helical" evidence="1">
    <location>
        <begin position="92"/>
        <end position="110"/>
    </location>
</feature>
<evidence type="ECO:0000313" key="2">
    <source>
        <dbReference type="EMBL" id="UZP74409.1"/>
    </source>
</evidence>
<reference evidence="2 3" key="1">
    <citation type="submission" date="2019-02" db="EMBL/GenBank/DDBJ databases">
        <title>Halieaceae_genomes.</title>
        <authorList>
            <person name="Li S.-H."/>
        </authorList>
    </citation>
    <scope>NUCLEOTIDE SEQUENCE [LARGE SCALE GENOMIC DNA]</scope>
    <source>
        <strain evidence="2 3">JH123</strain>
    </source>
</reference>
<evidence type="ECO:0000256" key="1">
    <source>
        <dbReference type="SAM" id="Phobius"/>
    </source>
</evidence>
<dbReference type="Proteomes" id="UP001317963">
    <property type="component" value="Chromosome"/>
</dbReference>
<proteinExistence type="predicted"/>
<keyword evidence="1" id="KW-1133">Transmembrane helix</keyword>
<evidence type="ECO:0000313" key="3">
    <source>
        <dbReference type="Proteomes" id="UP001317963"/>
    </source>
</evidence>
<sequence>MMNHLTPLRVLVVASLAILAAAAMVTPIPEQPANWGNTLTAIGSLGYLVSLLLILVGSTKARWVFLPSIVISLIGMPFAAYPAGELNALYDLTMYGSGFLNGAIALLIHIPDA</sequence>
<keyword evidence="1" id="KW-0812">Transmembrane</keyword>
<protein>
    <submittedName>
        <fullName evidence="2">Uncharacterized protein</fullName>
    </submittedName>
</protein>